<evidence type="ECO:0000256" key="1">
    <source>
        <dbReference type="SAM" id="MobiDB-lite"/>
    </source>
</evidence>
<feature type="region of interest" description="Disordered" evidence="1">
    <location>
        <begin position="84"/>
        <end position="281"/>
    </location>
</feature>
<keyword evidence="3" id="KW-1185">Reference proteome</keyword>
<dbReference type="Proteomes" id="UP001578633">
    <property type="component" value="Chromosome 2"/>
</dbReference>
<feature type="compositionally biased region" description="Basic and acidic residues" evidence="1">
    <location>
        <begin position="230"/>
        <end position="239"/>
    </location>
</feature>
<feature type="compositionally biased region" description="Gly residues" evidence="1">
    <location>
        <begin position="262"/>
        <end position="281"/>
    </location>
</feature>
<accession>A0ABR3UPP4</accession>
<reference evidence="2 3" key="1">
    <citation type="submission" date="2024-09" db="EMBL/GenBank/DDBJ databases">
        <title>T2T genomes of carrot and Alternaria dauci and their utility for understanding host-pathogen interaction during carrot leaf blight disease.</title>
        <authorList>
            <person name="Liu W."/>
            <person name="Xu S."/>
            <person name="Ou C."/>
            <person name="Liu X."/>
            <person name="Zhuang F."/>
            <person name="Deng X.W."/>
        </authorList>
    </citation>
    <scope>NUCLEOTIDE SEQUENCE [LARGE SCALE GENOMIC DNA]</scope>
    <source>
        <strain evidence="2 3">A2016</strain>
    </source>
</reference>
<organism evidence="2 3">
    <name type="scientific">Alternaria dauci</name>
    <dbReference type="NCBI Taxonomy" id="48095"/>
    <lineage>
        <taxon>Eukaryota</taxon>
        <taxon>Fungi</taxon>
        <taxon>Dikarya</taxon>
        <taxon>Ascomycota</taxon>
        <taxon>Pezizomycotina</taxon>
        <taxon>Dothideomycetes</taxon>
        <taxon>Pleosporomycetidae</taxon>
        <taxon>Pleosporales</taxon>
        <taxon>Pleosporineae</taxon>
        <taxon>Pleosporaceae</taxon>
        <taxon>Alternaria</taxon>
        <taxon>Alternaria sect. Porri</taxon>
    </lineage>
</organism>
<dbReference type="RefSeq" id="XP_069309035.1">
    <property type="nucleotide sequence ID" value="XM_069449236.1"/>
</dbReference>
<evidence type="ECO:0000313" key="2">
    <source>
        <dbReference type="EMBL" id="KAL1798451.1"/>
    </source>
</evidence>
<evidence type="ECO:0000313" key="3">
    <source>
        <dbReference type="Proteomes" id="UP001578633"/>
    </source>
</evidence>
<gene>
    <name evidence="2" type="ORF">ACET3X_002488</name>
</gene>
<feature type="compositionally biased region" description="Polar residues" evidence="1">
    <location>
        <begin position="84"/>
        <end position="98"/>
    </location>
</feature>
<feature type="compositionally biased region" description="Basic residues" evidence="1">
    <location>
        <begin position="246"/>
        <end position="256"/>
    </location>
</feature>
<name>A0ABR3UPP4_9PLEO</name>
<proteinExistence type="predicted"/>
<sequence>MFQVTDIDKVMDTPVLPALTMTSPQPHSAAISNIEQSSLADLHSSITLHVLSVLETHTLLCEVYSLLWQSVRYAQYLSQMSHRTETRTNSTGSGSGNDARQHGPPDPEPPAAPPIIILSQSGKAQAPHFQVPDPADQPVRPQPPTSSLQPKFSLDELQATNTASPPNKPEPEPHPAPPVIILRDETSSSTSSTPASPTSPATTRNSPTMGSKVSKVKEHASNGKLQPSQERIDKEEMKEPSNYYTHRSKSMRRKAGKTGATSGAGGAQGGTAGGAGGSGIV</sequence>
<dbReference type="EMBL" id="JBHGVX010000002">
    <property type="protein sequence ID" value="KAL1798451.1"/>
    <property type="molecule type" value="Genomic_DNA"/>
</dbReference>
<comment type="caution">
    <text evidence="2">The sequence shown here is derived from an EMBL/GenBank/DDBJ whole genome shotgun (WGS) entry which is preliminary data.</text>
</comment>
<dbReference type="GeneID" id="96082810"/>
<protein>
    <submittedName>
        <fullName evidence="2">Uncharacterized protein</fullName>
    </submittedName>
</protein>
<feature type="compositionally biased region" description="Low complexity" evidence="1">
    <location>
        <begin position="187"/>
        <end position="208"/>
    </location>
</feature>